<reference evidence="6 7" key="1">
    <citation type="submission" date="2021-02" db="EMBL/GenBank/DDBJ databases">
        <title>Characterization of Marinitoga sp. nov. str. BP5-C20A.</title>
        <authorList>
            <person name="Erauso G."/>
            <person name="Postec A."/>
        </authorList>
    </citation>
    <scope>NUCLEOTIDE SEQUENCE [LARGE SCALE GENOMIC DNA]</scope>
    <source>
        <strain evidence="6 7">BP5-C20A</strain>
    </source>
</reference>
<keyword evidence="2" id="KW-0479">Metal-binding</keyword>
<sequence>MDIFPFYGDKGIKVYLFILPPFGVNTYVITTNKTIIIIDPGKFNGLIFNFFDIGSFKYKGVLVTHTHYDHIIGLKDFENFEIMIPEKEKMGLTDSSVNLSFLFSDELKLNIHYKELYEGYYNYGDLKFLASYYPGHTPGSMIYDFGDFIFTGDFIFSESIGRTDLPYGDEKIMFQSLAKFNEYIKAKEETTLIMPGHMGICTLKELKKNNIFLKYGGKK</sequence>
<dbReference type="InterPro" id="IPR036866">
    <property type="entry name" value="RibonucZ/Hydroxyglut_hydro"/>
</dbReference>
<dbReference type="InterPro" id="IPR051453">
    <property type="entry name" value="MBL_Glyoxalase_II"/>
</dbReference>
<dbReference type="EMBL" id="CP069362">
    <property type="protein sequence ID" value="WGS65541.1"/>
    <property type="molecule type" value="Genomic_DNA"/>
</dbReference>
<dbReference type="InterPro" id="IPR001279">
    <property type="entry name" value="Metallo-B-lactamas"/>
</dbReference>
<organism evidence="6 7">
    <name type="scientific">Marinitoga aeolica</name>
    <dbReference type="NCBI Taxonomy" id="2809031"/>
    <lineage>
        <taxon>Bacteria</taxon>
        <taxon>Thermotogati</taxon>
        <taxon>Thermotogota</taxon>
        <taxon>Thermotogae</taxon>
        <taxon>Petrotogales</taxon>
        <taxon>Petrotogaceae</taxon>
        <taxon>Marinitoga</taxon>
    </lineage>
</organism>
<accession>A0ABY8PSC3</accession>
<evidence type="ECO:0000256" key="4">
    <source>
        <dbReference type="ARBA" id="ARBA00022833"/>
    </source>
</evidence>
<keyword evidence="7" id="KW-1185">Reference proteome</keyword>
<proteinExistence type="predicted"/>
<protein>
    <submittedName>
        <fullName evidence="6">MBL fold metallo-hydrolase</fullName>
    </submittedName>
</protein>
<dbReference type="SUPFAM" id="SSF56281">
    <property type="entry name" value="Metallo-hydrolase/oxidoreductase"/>
    <property type="match status" value="1"/>
</dbReference>
<evidence type="ECO:0000256" key="2">
    <source>
        <dbReference type="ARBA" id="ARBA00022723"/>
    </source>
</evidence>
<keyword evidence="3" id="KW-0378">Hydrolase</keyword>
<gene>
    <name evidence="6" type="ORF">JRV97_03020</name>
</gene>
<keyword evidence="4" id="KW-0862">Zinc</keyword>
<dbReference type="Proteomes" id="UP001232493">
    <property type="component" value="Chromosome"/>
</dbReference>
<comment type="cofactor">
    <cofactor evidence="1">
        <name>Zn(2+)</name>
        <dbReference type="ChEBI" id="CHEBI:29105"/>
    </cofactor>
</comment>
<dbReference type="Pfam" id="PF00753">
    <property type="entry name" value="Lactamase_B"/>
    <property type="match status" value="1"/>
</dbReference>
<dbReference type="PANTHER" id="PTHR46233:SF3">
    <property type="entry name" value="HYDROXYACYLGLUTATHIONE HYDROLASE GLOC"/>
    <property type="match status" value="1"/>
</dbReference>
<dbReference type="PANTHER" id="PTHR46233">
    <property type="entry name" value="HYDROXYACYLGLUTATHIONE HYDROLASE GLOC"/>
    <property type="match status" value="1"/>
</dbReference>
<evidence type="ECO:0000313" key="7">
    <source>
        <dbReference type="Proteomes" id="UP001232493"/>
    </source>
</evidence>
<dbReference type="RefSeq" id="WP_281000066.1">
    <property type="nucleotide sequence ID" value="NZ_CP069362.1"/>
</dbReference>
<evidence type="ECO:0000259" key="5">
    <source>
        <dbReference type="SMART" id="SM00849"/>
    </source>
</evidence>
<evidence type="ECO:0000256" key="3">
    <source>
        <dbReference type="ARBA" id="ARBA00022801"/>
    </source>
</evidence>
<feature type="domain" description="Metallo-beta-lactamase" evidence="5">
    <location>
        <begin position="23"/>
        <end position="197"/>
    </location>
</feature>
<name>A0ABY8PSC3_9BACT</name>
<evidence type="ECO:0000313" key="6">
    <source>
        <dbReference type="EMBL" id="WGS65541.1"/>
    </source>
</evidence>
<dbReference type="SMART" id="SM00849">
    <property type="entry name" value="Lactamase_B"/>
    <property type="match status" value="1"/>
</dbReference>
<dbReference type="Gene3D" id="3.60.15.10">
    <property type="entry name" value="Ribonuclease Z/Hydroxyacylglutathione hydrolase-like"/>
    <property type="match status" value="1"/>
</dbReference>
<dbReference type="CDD" id="cd06262">
    <property type="entry name" value="metallo-hydrolase-like_MBL-fold"/>
    <property type="match status" value="1"/>
</dbReference>
<evidence type="ECO:0000256" key="1">
    <source>
        <dbReference type="ARBA" id="ARBA00001947"/>
    </source>
</evidence>